<proteinExistence type="predicted"/>
<dbReference type="SMART" id="SM00387">
    <property type="entry name" value="HATPase_c"/>
    <property type="match status" value="1"/>
</dbReference>
<dbReference type="Pfam" id="PF02518">
    <property type="entry name" value="HATPase_c"/>
    <property type="match status" value="1"/>
</dbReference>
<dbReference type="SUPFAM" id="SSF55874">
    <property type="entry name" value="ATPase domain of HSP90 chaperone/DNA topoisomerase II/histidine kinase"/>
    <property type="match status" value="2"/>
</dbReference>
<dbReference type="PROSITE" id="PS50109">
    <property type="entry name" value="HIS_KIN"/>
    <property type="match status" value="1"/>
</dbReference>
<evidence type="ECO:0000313" key="2">
    <source>
        <dbReference type="EMBL" id="WQB98668.1"/>
    </source>
</evidence>
<feature type="domain" description="Histidine kinase" evidence="1">
    <location>
        <begin position="874"/>
        <end position="987"/>
    </location>
</feature>
<dbReference type="GO" id="GO:0005524">
    <property type="term" value="F:ATP binding"/>
    <property type="evidence" value="ECO:0007669"/>
    <property type="project" value="UniProtKB-KW"/>
</dbReference>
<dbReference type="Proteomes" id="UP001322481">
    <property type="component" value="Chromosome"/>
</dbReference>
<dbReference type="InterPro" id="IPR003594">
    <property type="entry name" value="HATPase_dom"/>
</dbReference>
<keyword evidence="2" id="KW-0547">Nucleotide-binding</keyword>
<organism evidence="2 3">
    <name type="scientific">Mesorhizobium huakuii</name>
    <dbReference type="NCBI Taxonomy" id="28104"/>
    <lineage>
        <taxon>Bacteria</taxon>
        <taxon>Pseudomonadati</taxon>
        <taxon>Pseudomonadota</taxon>
        <taxon>Alphaproteobacteria</taxon>
        <taxon>Hyphomicrobiales</taxon>
        <taxon>Phyllobacteriaceae</taxon>
        <taxon>Mesorhizobium</taxon>
    </lineage>
</organism>
<gene>
    <name evidence="2" type="ORF">U0R22_002831</name>
</gene>
<protein>
    <submittedName>
        <fullName evidence="2">ATP-binding protein</fullName>
    </submittedName>
</protein>
<evidence type="ECO:0000313" key="3">
    <source>
        <dbReference type="Proteomes" id="UP001322481"/>
    </source>
</evidence>
<dbReference type="InterPro" id="IPR036890">
    <property type="entry name" value="HATPase_C_sf"/>
</dbReference>
<dbReference type="Gene3D" id="3.30.565.10">
    <property type="entry name" value="Histidine kinase-like ATPase, C-terminal domain"/>
    <property type="match status" value="2"/>
</dbReference>
<evidence type="ECO:0000259" key="1">
    <source>
        <dbReference type="PROSITE" id="PS50109"/>
    </source>
</evidence>
<name>A0ABZ0VP52_9HYPH</name>
<keyword evidence="3" id="KW-1185">Reference proteome</keyword>
<dbReference type="RefSeq" id="WP_322418902.1">
    <property type="nucleotide sequence ID" value="NZ_CP139858.1"/>
</dbReference>
<keyword evidence="2" id="KW-0067">ATP-binding</keyword>
<sequence length="994" mass="111825">MVQGIAFQTRARTVDHLGREQIADTPTAVSELWKNSFDAYARVVELNIYDSHPTVATLLDDGHGMQLEDFMSRWLVVGTESKASLEETSPGDRNGLPPRLRQGQKGIGRLSCANLGPILLFVSKRAEEPFVTALLDWRLFENPFLNLGDVIVPVTQCNSVQSVLSTVPALAELLLTNLGAEDERGQRVQRAWTLFDETHDREVQNGNSTRSAKPSELIRASAEHLPFQAEHIDRWMVASGGSQHGTALLIGEANYDLEAQLSNVPGDSTARATRDRLFETLSSFVDPFVDSTQPELNAVNLDFNYAVRTWRSGIGSLVLGTDQQFDRRMVDSLEHKIEGTVDSDGTFRGRIRAFGRPIDENCIIPPPVDLTLSSRADSVVGPFDLYIASMEFTAQNSTHSPSEFSFFSDLAKRYAGFMVFRDGLRVMPYGRPDNDFFEIDSRRSFHAGREFWNHRQMFGRLAISRRRNPNLKDKAGREGIVDNRAAKTLRELVSNILKQSARRYFGSDSEVRKELLPEIRESNAKAKATEARNRLRKSQRAQFRARLLKSNEQIPAFAASVQEYARSLNLDTEDGLTEAQARLEEFRERQNSFRLPGAPKNLGPLEAPYNVFRRNMAAVQSSVQTISEKVDAGLERIIPNSPVAALEKKLARNASQLRRRLQTWLKRSQELQRGEFERIRGLADERAAAFEAETRPLVLKVSAGALGYIEAVRTMDALKARHDQDNEEIFEPYIEALQSLTESIDLHHLAAYGSDEVSDLSSEVERLNSLAQLGIAVEIVGHELQTYESYIGSGLRNLPEDIRQGVAAKDIEFGYQGLSDQLRFLSPLRLAGERIQRWITGDEIFSYVEEFFRISLKTNRITFRCTPAFSKFRIFEDRARILAVFINLVNNSIYWLSTKIIGDREIVLATHGTSVFISDSGPGVPDEDVSSLFSLFFTRKLRGGRGVGLYLCRSNLAAGGHRIHYEHRPENRILPGANFVIDFRGAEFGDTREV</sequence>
<dbReference type="EMBL" id="CP139858">
    <property type="protein sequence ID" value="WQB98668.1"/>
    <property type="molecule type" value="Genomic_DNA"/>
</dbReference>
<dbReference type="Pfam" id="PF13589">
    <property type="entry name" value="HATPase_c_3"/>
    <property type="match status" value="1"/>
</dbReference>
<reference evidence="2 3" key="1">
    <citation type="submission" date="2023-11" db="EMBL/GenBank/DDBJ databases">
        <authorList>
            <person name="Panchal A.K."/>
            <person name="Meaney J.S."/>
            <person name="Karas B.J."/>
            <person name="diCenzo G.C."/>
        </authorList>
    </citation>
    <scope>NUCLEOTIDE SEQUENCE [LARGE SCALE GENOMIC DNA]</scope>
    <source>
        <strain evidence="2 3">NZP2235</strain>
    </source>
</reference>
<accession>A0ABZ0VP52</accession>
<dbReference type="InterPro" id="IPR005467">
    <property type="entry name" value="His_kinase_dom"/>
</dbReference>